<feature type="compositionally biased region" description="Basic and acidic residues" evidence="1">
    <location>
        <begin position="550"/>
        <end position="565"/>
    </location>
</feature>
<feature type="compositionally biased region" description="Basic and acidic residues" evidence="1">
    <location>
        <begin position="238"/>
        <end position="251"/>
    </location>
</feature>
<comment type="caution">
    <text evidence="2">The sequence shown here is derived from an EMBL/GenBank/DDBJ whole genome shotgun (WGS) entry which is preliminary data.</text>
</comment>
<reference evidence="2 3" key="1">
    <citation type="submission" date="2017-10" db="EMBL/GenBank/DDBJ databases">
        <title>Comparative genomics in systemic dimorphic fungi from Ajellomycetaceae.</title>
        <authorList>
            <person name="Munoz J.F."/>
            <person name="Mcewen J.G."/>
            <person name="Clay O.K."/>
            <person name="Cuomo C.A."/>
        </authorList>
    </citation>
    <scope>NUCLEOTIDE SEQUENCE [LARGE SCALE GENOMIC DNA]</scope>
    <source>
        <strain evidence="2 3">UAMH5409</strain>
    </source>
</reference>
<organism evidence="2 3">
    <name type="scientific">Helicocarpus griseus UAMH5409</name>
    <dbReference type="NCBI Taxonomy" id="1447875"/>
    <lineage>
        <taxon>Eukaryota</taxon>
        <taxon>Fungi</taxon>
        <taxon>Dikarya</taxon>
        <taxon>Ascomycota</taxon>
        <taxon>Pezizomycotina</taxon>
        <taxon>Eurotiomycetes</taxon>
        <taxon>Eurotiomycetidae</taxon>
        <taxon>Onygenales</taxon>
        <taxon>Ajellomycetaceae</taxon>
        <taxon>Helicocarpus</taxon>
    </lineage>
</organism>
<sequence length="565" mass="62566">MRFENWDVLLFPLGSKVPVQEFRTQCFVTRDNESPYIHADSLAHPSSHPLQGNYAHGNFGYTPILTAFVPSMARNTPFRVSVHSWHKPTPTRMMENLMQPEDSVVFEIRIFIDGVFIAGSLTTQMTGWPQVIDVDKNGDQDRLHFPAFHEELLQQTHWEAGEEFGRIRVVIAEGFSRPNRSPPFERVRDLIFFSFQHAPLNVLEHSNLAWPNPGMWHQASRPSLKYSLGVDYNNIREDEDAHSHSPTRPETRSIGFSDGNRSLPYSAWPHRFYPTPQTSWPRSAFPEREPRWPLQPVVNDPFVDTYRESGINRRARSSLSDVPMPDYVGSSSNSSRAISSMTGISLGQHSKQPSVIAPIDDEQYNQLIEALSPKKLTSGTHPPANTPASVPPMASKPSAAAEARAASHSRHASRPGALKELPQPAIRNFSGSSVRSDSDDGLGIENAPLPIRLLSPSPRVKGKKEGTGSEADSPLRLSAKRNTSSGKAVRKSKSSITASAESKRKRSGTSVEHRTANDNEGGSPSPTKKMSRVEPQRDCSPAGPEEDLEAKEKPTVAEQKVDGTA</sequence>
<feature type="compositionally biased region" description="Low complexity" evidence="1">
    <location>
        <begin position="448"/>
        <end position="459"/>
    </location>
</feature>
<gene>
    <name evidence="2" type="ORF">AJ79_07678</name>
</gene>
<dbReference type="Proteomes" id="UP000223968">
    <property type="component" value="Unassembled WGS sequence"/>
</dbReference>
<dbReference type="OrthoDB" id="5417628at2759"/>
<keyword evidence="3" id="KW-1185">Reference proteome</keyword>
<dbReference type="STRING" id="1447875.A0A2B7X0Y2"/>
<feature type="region of interest" description="Disordered" evidence="1">
    <location>
        <begin position="238"/>
        <end position="258"/>
    </location>
</feature>
<protein>
    <submittedName>
        <fullName evidence="2">Uncharacterized protein</fullName>
    </submittedName>
</protein>
<feature type="region of interest" description="Disordered" evidence="1">
    <location>
        <begin position="374"/>
        <end position="565"/>
    </location>
</feature>
<dbReference type="EMBL" id="PDNB01000160">
    <property type="protein sequence ID" value="PGH02338.1"/>
    <property type="molecule type" value="Genomic_DNA"/>
</dbReference>
<evidence type="ECO:0000256" key="1">
    <source>
        <dbReference type="SAM" id="MobiDB-lite"/>
    </source>
</evidence>
<feature type="compositionally biased region" description="Low complexity" evidence="1">
    <location>
        <begin position="387"/>
        <end position="406"/>
    </location>
</feature>
<dbReference type="AlphaFoldDB" id="A0A2B7X0Y2"/>
<evidence type="ECO:0000313" key="3">
    <source>
        <dbReference type="Proteomes" id="UP000223968"/>
    </source>
</evidence>
<proteinExistence type="predicted"/>
<name>A0A2B7X0Y2_9EURO</name>
<feature type="compositionally biased region" description="Polar residues" evidence="1">
    <location>
        <begin position="518"/>
        <end position="528"/>
    </location>
</feature>
<evidence type="ECO:0000313" key="2">
    <source>
        <dbReference type="EMBL" id="PGH02338.1"/>
    </source>
</evidence>
<accession>A0A2B7X0Y2</accession>